<comment type="caution">
    <text evidence="1">The sequence shown here is derived from an EMBL/GenBank/DDBJ whole genome shotgun (WGS) entry which is preliminary data.</text>
</comment>
<name>A0A0G0HF47_9BACT</name>
<evidence type="ECO:0000313" key="1">
    <source>
        <dbReference type="EMBL" id="KKQ10719.1"/>
    </source>
</evidence>
<organism evidence="1 2">
    <name type="scientific">Candidatus Daviesbacteria bacterium GW2011_GWB1_36_5</name>
    <dbReference type="NCBI Taxonomy" id="1618426"/>
    <lineage>
        <taxon>Bacteria</taxon>
        <taxon>Candidatus Daviesiibacteriota</taxon>
    </lineage>
</organism>
<proteinExistence type="predicted"/>
<accession>A0A0G0HF47</accession>
<protein>
    <submittedName>
        <fullName evidence="1">Uncharacterized protein</fullName>
    </submittedName>
</protein>
<dbReference type="Gene3D" id="3.30.160.100">
    <property type="entry name" value="Ribosome hibernation promotion factor-like"/>
    <property type="match status" value="1"/>
</dbReference>
<sequence>MILKITCKNCELSEDNHKHIQANLEKIVKALPHVESDLIVFRLTLKRNTDKYHPQRTHPHSHKTYSDKKPSLAFYEGSITFRLDKNRLYVHFKGRTIDECINLGFERIFEEIEKFKDIHYPTESEYPDHSTIREKVGGE</sequence>
<dbReference type="AlphaFoldDB" id="A0A0G0HF47"/>
<gene>
    <name evidence="1" type="ORF">US19_C0001G0057</name>
</gene>
<dbReference type="EMBL" id="LBSA01000001">
    <property type="protein sequence ID" value="KKQ10719.1"/>
    <property type="molecule type" value="Genomic_DNA"/>
</dbReference>
<reference evidence="1 2" key="1">
    <citation type="journal article" date="2015" name="Nature">
        <title>rRNA introns, odd ribosomes, and small enigmatic genomes across a large radiation of phyla.</title>
        <authorList>
            <person name="Brown C.T."/>
            <person name="Hug L.A."/>
            <person name="Thomas B.C."/>
            <person name="Sharon I."/>
            <person name="Castelle C.J."/>
            <person name="Singh A."/>
            <person name="Wilkins M.J."/>
            <person name="Williams K.H."/>
            <person name="Banfield J.F."/>
        </authorList>
    </citation>
    <scope>NUCLEOTIDE SEQUENCE [LARGE SCALE GENOMIC DNA]</scope>
</reference>
<dbReference type="InterPro" id="IPR036567">
    <property type="entry name" value="RHF-like"/>
</dbReference>
<dbReference type="Proteomes" id="UP000034492">
    <property type="component" value="Unassembled WGS sequence"/>
</dbReference>
<evidence type="ECO:0000313" key="2">
    <source>
        <dbReference type="Proteomes" id="UP000034492"/>
    </source>
</evidence>